<dbReference type="InterPro" id="IPR036864">
    <property type="entry name" value="Zn2-C6_fun-type_DNA-bd_sf"/>
</dbReference>
<dbReference type="Pfam" id="PF04082">
    <property type="entry name" value="Fungal_trans"/>
    <property type="match status" value="1"/>
</dbReference>
<feature type="compositionally biased region" description="Low complexity" evidence="7">
    <location>
        <begin position="186"/>
        <end position="205"/>
    </location>
</feature>
<feature type="domain" description="C2H2-type" evidence="9">
    <location>
        <begin position="63"/>
        <end position="96"/>
    </location>
</feature>
<feature type="domain" description="Zn(2)-C6 fungal-type" evidence="8">
    <location>
        <begin position="96"/>
        <end position="125"/>
    </location>
</feature>
<dbReference type="SMART" id="SM00355">
    <property type="entry name" value="ZnF_C2H2"/>
    <property type="match status" value="2"/>
</dbReference>
<dbReference type="Pfam" id="PF00172">
    <property type="entry name" value="Zn_clus"/>
    <property type="match status" value="1"/>
</dbReference>
<dbReference type="PROSITE" id="PS00028">
    <property type="entry name" value="ZINC_FINGER_C2H2_1"/>
    <property type="match status" value="1"/>
</dbReference>
<dbReference type="SMART" id="SM00066">
    <property type="entry name" value="GAL4"/>
    <property type="match status" value="1"/>
</dbReference>
<evidence type="ECO:0000256" key="5">
    <source>
        <dbReference type="ARBA" id="ARBA00023242"/>
    </source>
</evidence>
<evidence type="ECO:0000256" key="6">
    <source>
        <dbReference type="PROSITE-ProRule" id="PRU00042"/>
    </source>
</evidence>
<evidence type="ECO:0000313" key="11">
    <source>
        <dbReference type="Proteomes" id="UP000054144"/>
    </source>
</evidence>
<accession>A0A0D7A0I1</accession>
<dbReference type="Gene3D" id="4.10.240.10">
    <property type="entry name" value="Zn(2)-C6 fungal-type DNA-binding domain"/>
    <property type="match status" value="1"/>
</dbReference>
<dbReference type="PROSITE" id="PS50048">
    <property type="entry name" value="ZN2_CY6_FUNGAL_2"/>
    <property type="match status" value="1"/>
</dbReference>
<dbReference type="OrthoDB" id="1405595at2759"/>
<name>A0A0D7A0I1_9AGAR</name>
<keyword evidence="6" id="KW-0863">Zinc-finger</keyword>
<proteinExistence type="predicted"/>
<feature type="region of interest" description="Disordered" evidence="7">
    <location>
        <begin position="186"/>
        <end position="206"/>
    </location>
</feature>
<dbReference type="Proteomes" id="UP000054144">
    <property type="component" value="Unassembled WGS sequence"/>
</dbReference>
<reference evidence="10 11" key="1">
    <citation type="journal article" date="2015" name="Fungal Genet. Biol.">
        <title>Evolution of novel wood decay mechanisms in Agaricales revealed by the genome sequences of Fistulina hepatica and Cylindrobasidium torrendii.</title>
        <authorList>
            <person name="Floudas D."/>
            <person name="Held B.W."/>
            <person name="Riley R."/>
            <person name="Nagy L.G."/>
            <person name="Koehler G."/>
            <person name="Ransdell A.S."/>
            <person name="Younus H."/>
            <person name="Chow J."/>
            <person name="Chiniquy J."/>
            <person name="Lipzen A."/>
            <person name="Tritt A."/>
            <person name="Sun H."/>
            <person name="Haridas S."/>
            <person name="LaButti K."/>
            <person name="Ohm R.A."/>
            <person name="Kues U."/>
            <person name="Blanchette R.A."/>
            <person name="Grigoriev I.V."/>
            <person name="Minto R.E."/>
            <person name="Hibbett D.S."/>
        </authorList>
    </citation>
    <scope>NUCLEOTIDE SEQUENCE [LARGE SCALE GENOMIC DNA]</scope>
    <source>
        <strain evidence="10 11">ATCC 64428</strain>
    </source>
</reference>
<dbReference type="InterPro" id="IPR013087">
    <property type="entry name" value="Znf_C2H2_type"/>
</dbReference>
<evidence type="ECO:0000256" key="3">
    <source>
        <dbReference type="ARBA" id="ARBA00023015"/>
    </source>
</evidence>
<feature type="domain" description="C2H2-type" evidence="9">
    <location>
        <begin position="35"/>
        <end position="62"/>
    </location>
</feature>
<evidence type="ECO:0000313" key="10">
    <source>
        <dbReference type="EMBL" id="KIY43290.1"/>
    </source>
</evidence>
<dbReference type="CDD" id="cd00067">
    <property type="entry name" value="GAL4"/>
    <property type="match status" value="1"/>
</dbReference>
<evidence type="ECO:0000256" key="1">
    <source>
        <dbReference type="ARBA" id="ARBA00022723"/>
    </source>
</evidence>
<dbReference type="SUPFAM" id="SSF57701">
    <property type="entry name" value="Zn2/Cys6 DNA-binding domain"/>
    <property type="match status" value="1"/>
</dbReference>
<evidence type="ECO:0008006" key="12">
    <source>
        <dbReference type="Google" id="ProtNLM"/>
    </source>
</evidence>
<dbReference type="GO" id="GO:0003677">
    <property type="term" value="F:DNA binding"/>
    <property type="evidence" value="ECO:0007669"/>
    <property type="project" value="InterPro"/>
</dbReference>
<evidence type="ECO:0000256" key="7">
    <source>
        <dbReference type="SAM" id="MobiDB-lite"/>
    </source>
</evidence>
<evidence type="ECO:0000259" key="8">
    <source>
        <dbReference type="PROSITE" id="PS50048"/>
    </source>
</evidence>
<dbReference type="Gene3D" id="3.30.160.60">
    <property type="entry name" value="Classic Zinc Finger"/>
    <property type="match status" value="2"/>
</dbReference>
<dbReference type="EMBL" id="KN882110">
    <property type="protein sequence ID" value="KIY43290.1"/>
    <property type="molecule type" value="Genomic_DNA"/>
</dbReference>
<dbReference type="GO" id="GO:0006351">
    <property type="term" value="P:DNA-templated transcription"/>
    <property type="evidence" value="ECO:0007669"/>
    <property type="project" value="InterPro"/>
</dbReference>
<dbReference type="AlphaFoldDB" id="A0A0D7A0I1"/>
<evidence type="ECO:0000256" key="4">
    <source>
        <dbReference type="ARBA" id="ARBA00023163"/>
    </source>
</evidence>
<dbReference type="InterPro" id="IPR036236">
    <property type="entry name" value="Znf_C2H2_sf"/>
</dbReference>
<keyword evidence="2" id="KW-0862">Zinc</keyword>
<dbReference type="GO" id="GO:0008270">
    <property type="term" value="F:zinc ion binding"/>
    <property type="evidence" value="ECO:0007669"/>
    <property type="project" value="UniProtKB-KW"/>
</dbReference>
<keyword evidence="4" id="KW-0804">Transcription</keyword>
<dbReference type="CDD" id="cd12148">
    <property type="entry name" value="fungal_TF_MHR"/>
    <property type="match status" value="1"/>
</dbReference>
<dbReference type="InterPro" id="IPR007219">
    <property type="entry name" value="XnlR_reg_dom"/>
</dbReference>
<dbReference type="PROSITE" id="PS00463">
    <property type="entry name" value="ZN2_CY6_FUNGAL_1"/>
    <property type="match status" value="1"/>
</dbReference>
<keyword evidence="11" id="KW-1185">Reference proteome</keyword>
<gene>
    <name evidence="10" type="ORF">FISHEDRAFT_53788</name>
</gene>
<dbReference type="SUPFAM" id="SSF57667">
    <property type="entry name" value="beta-beta-alpha zinc fingers"/>
    <property type="match status" value="1"/>
</dbReference>
<protein>
    <recommendedName>
        <fullName evidence="12">Zn(2)-C6 fungal-type domain-containing protein</fullName>
    </recommendedName>
</protein>
<feature type="region of interest" description="Disordered" evidence="7">
    <location>
        <begin position="132"/>
        <end position="173"/>
    </location>
</feature>
<evidence type="ECO:0000259" key="9">
    <source>
        <dbReference type="PROSITE" id="PS50157"/>
    </source>
</evidence>
<dbReference type="GO" id="GO:0000981">
    <property type="term" value="F:DNA-binding transcription factor activity, RNA polymerase II-specific"/>
    <property type="evidence" value="ECO:0007669"/>
    <property type="project" value="InterPro"/>
</dbReference>
<keyword evidence="1" id="KW-0479">Metal-binding</keyword>
<organism evidence="10 11">
    <name type="scientific">Fistulina hepatica ATCC 64428</name>
    <dbReference type="NCBI Taxonomy" id="1128425"/>
    <lineage>
        <taxon>Eukaryota</taxon>
        <taxon>Fungi</taxon>
        <taxon>Dikarya</taxon>
        <taxon>Basidiomycota</taxon>
        <taxon>Agaricomycotina</taxon>
        <taxon>Agaricomycetes</taxon>
        <taxon>Agaricomycetidae</taxon>
        <taxon>Agaricales</taxon>
        <taxon>Fistulinaceae</taxon>
        <taxon>Fistulina</taxon>
    </lineage>
</organism>
<keyword evidence="5" id="KW-0539">Nucleus</keyword>
<sequence length="708" mass="79137">MSVKAPLTAEFLNKDGSVSRMRSHSGNVPVLPQTKLCPHCPAKFTRTTHLNRHMRNHTNERMYACETCGAEFTRSDLLTRHKKSCNNPITQARRKACVACTESKIKCDREIPCSKCKARDRTCIYPAATKRTQSRRRLGHTARPITVDSAASTSANPPADSGSPEAAAASKSEVNSFLEGASAASSSFDAGSSASPNTAPSNAASVPTRSHLSAMYQNNMFQPFFSEVFGQSDATNETATDATNETMETYPSDEADTQLNAYATRAVDGYSRSEKAFTSRSDYIGREAHAGSSVAGYSNSSSIYLFYSMHCPQVPLVHVPTFKFHEASANLKDAMLACGALFARTSRATSFIAHTLSSVRDKLMHELTTNGPGLQDPHFFLSVALLQIIGIFHQNSQEREAASRLHSMVVMTIRRHGLIRANAAWQPLSMLDSPLEVVWRDWVEHEGVKRALTLTFLHDCCCPIYFGTMPNFQLQEITLGLPANERLWNASTADAWLQQLQDTVYGNMHNQLLGFGLPAVLQQVCAPRVIERPFPLSPFAHFVTVHCILRSQFMTFAARPPVLVGVNAGEDVRQELFLIQYALHNWFQSWLASPDMPKMERPDDEPPFLQHSLPFYWLGQIALLAYQECLMPFDPDGQMTSDMRFRTIKRWLQHSRDFTKMGNKAPTLFWDELMKIRLQTWQVDTDVDTIDPIVGENDPGMLSFFTEH</sequence>
<evidence type="ECO:0000256" key="2">
    <source>
        <dbReference type="ARBA" id="ARBA00022833"/>
    </source>
</evidence>
<dbReference type="PANTHER" id="PTHR47660">
    <property type="entry name" value="TRANSCRIPTION FACTOR WITH C2H2 AND ZN(2)-CYS(6) DNA BINDING DOMAIN (EUROFUNG)-RELATED-RELATED"/>
    <property type="match status" value="1"/>
</dbReference>
<keyword evidence="3" id="KW-0805">Transcription regulation</keyword>
<dbReference type="PROSITE" id="PS50157">
    <property type="entry name" value="ZINC_FINGER_C2H2_2"/>
    <property type="match status" value="2"/>
</dbReference>
<dbReference type="InterPro" id="IPR001138">
    <property type="entry name" value="Zn2Cys6_DnaBD"/>
</dbReference>